<name>A0A0C1Y526_9BURK</name>
<evidence type="ECO:0000259" key="2">
    <source>
        <dbReference type="SMART" id="SM00899"/>
    </source>
</evidence>
<proteinExistence type="predicted"/>
<accession>A0A0C1Y526</accession>
<dbReference type="Proteomes" id="UP000031572">
    <property type="component" value="Unassembled WGS sequence"/>
</dbReference>
<dbReference type="InterPro" id="IPR008988">
    <property type="entry name" value="Transcriptional_repressor_C"/>
</dbReference>
<protein>
    <recommendedName>
        <fullName evidence="2">Ferrous iron transporter FeoA-like domain-containing protein</fullName>
    </recommendedName>
</protein>
<evidence type="ECO:0000256" key="1">
    <source>
        <dbReference type="ARBA" id="ARBA00023004"/>
    </source>
</evidence>
<dbReference type="GO" id="GO:0046914">
    <property type="term" value="F:transition metal ion binding"/>
    <property type="evidence" value="ECO:0007669"/>
    <property type="project" value="InterPro"/>
</dbReference>
<dbReference type="SUPFAM" id="SSF50037">
    <property type="entry name" value="C-terminal domain of transcriptional repressors"/>
    <property type="match status" value="1"/>
</dbReference>
<dbReference type="Pfam" id="PF04023">
    <property type="entry name" value="FeoA"/>
    <property type="match status" value="1"/>
</dbReference>
<dbReference type="OrthoDB" id="559009at2"/>
<dbReference type="EMBL" id="JWJG01000028">
    <property type="protein sequence ID" value="KIF82133.1"/>
    <property type="molecule type" value="Genomic_DNA"/>
</dbReference>
<dbReference type="RefSeq" id="WP_040040809.1">
    <property type="nucleotide sequence ID" value="NZ_JWJG01000028.1"/>
</dbReference>
<comment type="caution">
    <text evidence="3">The sequence shown here is derived from an EMBL/GenBank/DDBJ whole genome shotgun (WGS) entry which is preliminary data.</text>
</comment>
<evidence type="ECO:0000313" key="3">
    <source>
        <dbReference type="EMBL" id="KIF82133.1"/>
    </source>
</evidence>
<dbReference type="Gene3D" id="2.30.30.90">
    <property type="match status" value="1"/>
</dbReference>
<sequence>MSAALTDQSLQDEIPHLGLLRKGERAVVRGFAHTHNAEQLALKTRLLELGFAPGEQIRVVAESFPRRDPMAVKLGNTTFALRRHEAALIHIAPADRSVA</sequence>
<keyword evidence="4" id="KW-1185">Reference proteome</keyword>
<dbReference type="SMART" id="SM00899">
    <property type="entry name" value="FeoA"/>
    <property type="match status" value="1"/>
</dbReference>
<keyword evidence="1" id="KW-0408">Iron</keyword>
<dbReference type="STRING" id="709839.TSA66_17155"/>
<evidence type="ECO:0000313" key="4">
    <source>
        <dbReference type="Proteomes" id="UP000031572"/>
    </source>
</evidence>
<dbReference type="InterPro" id="IPR038157">
    <property type="entry name" value="FeoA_core_dom"/>
</dbReference>
<gene>
    <name evidence="3" type="ORF">TSA66_17155</name>
</gene>
<feature type="domain" description="Ferrous iron transporter FeoA-like" evidence="2">
    <location>
        <begin position="15"/>
        <end position="93"/>
    </location>
</feature>
<reference evidence="3 4" key="1">
    <citation type="submission" date="2014-12" db="EMBL/GenBank/DDBJ databases">
        <title>Denitrispirillum autotrophicum gen. nov., sp. nov., Denitrifying, Facultatively Autotrophic Bacteria Isolated from Rice Paddy Soil.</title>
        <authorList>
            <person name="Ishii S."/>
            <person name="Ashida N."/>
            <person name="Ohno H."/>
            <person name="Otsuka S."/>
            <person name="Yokota A."/>
            <person name="Senoo K."/>
        </authorList>
    </citation>
    <scope>NUCLEOTIDE SEQUENCE [LARGE SCALE GENOMIC DNA]</scope>
    <source>
        <strain evidence="3 4">TSA66</strain>
    </source>
</reference>
<organism evidence="3 4">
    <name type="scientific">Noviherbaspirillum autotrophicum</name>
    <dbReference type="NCBI Taxonomy" id="709839"/>
    <lineage>
        <taxon>Bacteria</taxon>
        <taxon>Pseudomonadati</taxon>
        <taxon>Pseudomonadota</taxon>
        <taxon>Betaproteobacteria</taxon>
        <taxon>Burkholderiales</taxon>
        <taxon>Oxalobacteraceae</taxon>
        <taxon>Noviherbaspirillum</taxon>
    </lineage>
</organism>
<dbReference type="InterPro" id="IPR007167">
    <property type="entry name" value="Fe-transptr_FeoA-like"/>
</dbReference>
<dbReference type="AlphaFoldDB" id="A0A0C1Y526"/>